<dbReference type="InterPro" id="IPR036271">
    <property type="entry name" value="Tet_transcr_reg_TetR-rel_C_sf"/>
</dbReference>
<accession>A0A1Y6JJB9</accession>
<name>A0A1Y6JJB9_PSEVI</name>
<organism evidence="1 2">
    <name type="scientific">Pseudomonas viridiflava</name>
    <name type="common">Phytomonas viridiflava</name>
    <dbReference type="NCBI Taxonomy" id="33069"/>
    <lineage>
        <taxon>Bacteria</taxon>
        <taxon>Pseudomonadati</taxon>
        <taxon>Pseudomonadota</taxon>
        <taxon>Gammaproteobacteria</taxon>
        <taxon>Pseudomonadales</taxon>
        <taxon>Pseudomonadaceae</taxon>
        <taxon>Pseudomonas</taxon>
    </lineage>
</organism>
<dbReference type="EMBL" id="LT855380">
    <property type="protein sequence ID" value="SMS09889.1"/>
    <property type="molecule type" value="Genomic_DNA"/>
</dbReference>
<dbReference type="KEGG" id="pvd:CFBP1590__2303"/>
<dbReference type="FunFam" id="1.10.357.10:FF:000022">
    <property type="entry name" value="Transcriptional regulator NfxB"/>
    <property type="match status" value="1"/>
</dbReference>
<dbReference type="Gene3D" id="1.10.357.10">
    <property type="entry name" value="Tetracycline Repressor, domain 2"/>
    <property type="match status" value="1"/>
</dbReference>
<gene>
    <name evidence="1" type="primary">nfxB</name>
    <name evidence="1" type="ORF">CFBP1590__2303</name>
</gene>
<dbReference type="SUPFAM" id="SSF46689">
    <property type="entry name" value="Homeodomain-like"/>
    <property type="match status" value="1"/>
</dbReference>
<proteinExistence type="predicted"/>
<dbReference type="InterPro" id="IPR009057">
    <property type="entry name" value="Homeodomain-like_sf"/>
</dbReference>
<dbReference type="AlphaFoldDB" id="A0A1Y6JJB9"/>
<dbReference type="Proteomes" id="UP000196842">
    <property type="component" value="Chromosome I"/>
</dbReference>
<dbReference type="PROSITE" id="PS00356">
    <property type="entry name" value="HTH_LACI_1"/>
    <property type="match status" value="1"/>
</dbReference>
<reference evidence="1 2" key="1">
    <citation type="submission" date="2017-05" db="EMBL/GenBank/DDBJ databases">
        <authorList>
            <person name="Song R."/>
            <person name="Chenine A.L."/>
            <person name="Ruprecht R.M."/>
        </authorList>
    </citation>
    <scope>NUCLEOTIDE SEQUENCE [LARGE SCALE GENOMIC DNA]</scope>
    <source>
        <strain evidence="1 2">CFBP 1590</strain>
    </source>
</reference>
<dbReference type="SUPFAM" id="SSF48498">
    <property type="entry name" value="Tetracyclin repressor-like, C-terminal domain"/>
    <property type="match status" value="1"/>
</dbReference>
<evidence type="ECO:0000313" key="2">
    <source>
        <dbReference type="Proteomes" id="UP000196842"/>
    </source>
</evidence>
<sequence length="209" mass="23217">MAFVKTGCLLHNARRIPPEEVKKQPMDLTAADEKLLKALAVALVDHPAGTLKDIAQAAGVSKATLNRFCGTRANLIEMLLNHASDLMNQMIAEADLEHAPHVEALQRLVDNHLIHREMLVFLVFQWRPDTMDESCGGRRWLPYSDALDAFFLRGQREGLFRIDMSAAVLTETFASLLFGLVDAERRGRVARAGMGAMLIQLFMHGARVG</sequence>
<evidence type="ECO:0000313" key="1">
    <source>
        <dbReference type="EMBL" id="SMS09889.1"/>
    </source>
</evidence>
<protein>
    <submittedName>
        <fullName evidence="1">HTH-type transcriptional regulator nfxB</fullName>
    </submittedName>
</protein>